<dbReference type="Gene3D" id="1.10.510.10">
    <property type="entry name" value="Transferase(Phosphotransferase) domain 1"/>
    <property type="match status" value="1"/>
</dbReference>
<protein>
    <recommendedName>
        <fullName evidence="15">Protein kinase domain-containing protein</fullName>
    </recommendedName>
</protein>
<dbReference type="Pfam" id="PF12819">
    <property type="entry name" value="Malectin_like"/>
    <property type="match status" value="1"/>
</dbReference>
<evidence type="ECO:0000256" key="5">
    <source>
        <dbReference type="ARBA" id="ARBA00022729"/>
    </source>
</evidence>
<dbReference type="InterPro" id="IPR000719">
    <property type="entry name" value="Prot_kinase_dom"/>
</dbReference>
<evidence type="ECO:0000259" key="15">
    <source>
        <dbReference type="PROSITE" id="PS50011"/>
    </source>
</evidence>
<keyword evidence="9 14" id="KW-1133">Transmembrane helix</keyword>
<evidence type="ECO:0000256" key="7">
    <source>
        <dbReference type="ARBA" id="ARBA00022777"/>
    </source>
</evidence>
<feature type="binding site" evidence="12">
    <location>
        <position position="563"/>
    </location>
    <ligand>
        <name>ATP</name>
        <dbReference type="ChEBI" id="CHEBI:30616"/>
    </ligand>
</feature>
<evidence type="ECO:0000256" key="6">
    <source>
        <dbReference type="ARBA" id="ARBA00022741"/>
    </source>
</evidence>
<keyword evidence="2" id="KW-0723">Serine/threonine-protein kinase</keyword>
<dbReference type="GO" id="GO:0004714">
    <property type="term" value="F:transmembrane receptor protein tyrosine kinase activity"/>
    <property type="evidence" value="ECO:0007669"/>
    <property type="project" value="InterPro"/>
</dbReference>
<dbReference type="PROSITE" id="PS50011">
    <property type="entry name" value="PROTEIN_KINASE_DOM"/>
    <property type="match status" value="1"/>
</dbReference>
<comment type="subcellular location">
    <subcellularLocation>
        <location evidence="1">Membrane</location>
        <topology evidence="1">Single-pass type I membrane protein</topology>
    </subcellularLocation>
</comment>
<keyword evidence="11" id="KW-0325">Glycoprotein</keyword>
<dbReference type="SMART" id="SM00220">
    <property type="entry name" value="S_TKc"/>
    <property type="match status" value="1"/>
</dbReference>
<dbReference type="InterPro" id="IPR024788">
    <property type="entry name" value="Malectin-like_Carb-bd_dom"/>
</dbReference>
<keyword evidence="10 14" id="KW-0472">Membrane</keyword>
<proteinExistence type="predicted"/>
<dbReference type="Pfam" id="PF07714">
    <property type="entry name" value="PK_Tyr_Ser-Thr"/>
    <property type="match status" value="1"/>
</dbReference>
<dbReference type="CDD" id="cd14066">
    <property type="entry name" value="STKc_IRAK"/>
    <property type="match status" value="1"/>
</dbReference>
<keyword evidence="8 12" id="KW-0067">ATP-binding</keyword>
<dbReference type="GO" id="GO:0004674">
    <property type="term" value="F:protein serine/threonine kinase activity"/>
    <property type="evidence" value="ECO:0007669"/>
    <property type="project" value="UniProtKB-KW"/>
</dbReference>
<dbReference type="GO" id="GO:0005524">
    <property type="term" value="F:ATP binding"/>
    <property type="evidence" value="ECO:0007669"/>
    <property type="project" value="UniProtKB-UniRule"/>
</dbReference>
<comment type="caution">
    <text evidence="16">The sequence shown here is derived from an EMBL/GenBank/DDBJ whole genome shotgun (WGS) entry which is preliminary data.</text>
</comment>
<evidence type="ECO:0000256" key="14">
    <source>
        <dbReference type="SAM" id="Phobius"/>
    </source>
</evidence>
<evidence type="ECO:0000256" key="8">
    <source>
        <dbReference type="ARBA" id="ARBA00022840"/>
    </source>
</evidence>
<evidence type="ECO:0000256" key="12">
    <source>
        <dbReference type="PROSITE-ProRule" id="PRU10141"/>
    </source>
</evidence>
<evidence type="ECO:0000313" key="17">
    <source>
        <dbReference type="Proteomes" id="UP001293593"/>
    </source>
</evidence>
<dbReference type="PROSITE" id="PS00107">
    <property type="entry name" value="PROTEIN_KINASE_ATP"/>
    <property type="match status" value="1"/>
</dbReference>
<accession>A0AAE1J4H7</accession>
<dbReference type="PROSITE" id="PS00108">
    <property type="entry name" value="PROTEIN_KINASE_ST"/>
    <property type="match status" value="1"/>
</dbReference>
<dbReference type="InterPro" id="IPR001245">
    <property type="entry name" value="Ser-Thr/Tyr_kinase_cat_dom"/>
</dbReference>
<dbReference type="EMBL" id="JAWXYG010000010">
    <property type="protein sequence ID" value="KAK4261853.1"/>
    <property type="molecule type" value="Genomic_DNA"/>
</dbReference>
<keyword evidence="17" id="KW-1185">Reference proteome</keyword>
<dbReference type="Proteomes" id="UP001293593">
    <property type="component" value="Unassembled WGS sequence"/>
</dbReference>
<feature type="compositionally biased region" description="Polar residues" evidence="13">
    <location>
        <begin position="457"/>
        <end position="467"/>
    </location>
</feature>
<gene>
    <name evidence="16" type="ORF">QN277_004796</name>
</gene>
<evidence type="ECO:0000256" key="4">
    <source>
        <dbReference type="ARBA" id="ARBA00022692"/>
    </source>
</evidence>
<feature type="region of interest" description="Disordered" evidence="13">
    <location>
        <begin position="406"/>
        <end position="469"/>
    </location>
</feature>
<organism evidence="16 17">
    <name type="scientific">Acacia crassicarpa</name>
    <name type="common">northern wattle</name>
    <dbReference type="NCBI Taxonomy" id="499986"/>
    <lineage>
        <taxon>Eukaryota</taxon>
        <taxon>Viridiplantae</taxon>
        <taxon>Streptophyta</taxon>
        <taxon>Embryophyta</taxon>
        <taxon>Tracheophyta</taxon>
        <taxon>Spermatophyta</taxon>
        <taxon>Magnoliopsida</taxon>
        <taxon>eudicotyledons</taxon>
        <taxon>Gunneridae</taxon>
        <taxon>Pentapetalae</taxon>
        <taxon>rosids</taxon>
        <taxon>fabids</taxon>
        <taxon>Fabales</taxon>
        <taxon>Fabaceae</taxon>
        <taxon>Caesalpinioideae</taxon>
        <taxon>mimosoid clade</taxon>
        <taxon>Acacieae</taxon>
        <taxon>Acacia</taxon>
    </lineage>
</organism>
<dbReference type="FunFam" id="2.60.120.430:FF:000003">
    <property type="entry name" value="FERONIA receptor-like kinase"/>
    <property type="match status" value="1"/>
</dbReference>
<keyword evidence="7" id="KW-0418">Kinase</keyword>
<dbReference type="PANTHER" id="PTHR34590:SF15">
    <property type="entry name" value="PROTEIN KINASE DOMAIN-CONTAINING PROTEIN"/>
    <property type="match status" value="1"/>
</dbReference>
<evidence type="ECO:0000256" key="10">
    <source>
        <dbReference type="ARBA" id="ARBA00023136"/>
    </source>
</evidence>
<evidence type="ECO:0000256" key="2">
    <source>
        <dbReference type="ARBA" id="ARBA00022527"/>
    </source>
</evidence>
<evidence type="ECO:0000256" key="9">
    <source>
        <dbReference type="ARBA" id="ARBA00022989"/>
    </source>
</evidence>
<feature type="domain" description="Protein kinase" evidence="15">
    <location>
        <begin position="532"/>
        <end position="813"/>
    </location>
</feature>
<dbReference type="InterPro" id="IPR008271">
    <property type="entry name" value="Ser/Thr_kinase_AS"/>
</dbReference>
<dbReference type="FunFam" id="3.30.200.20:FF:000039">
    <property type="entry name" value="receptor-like protein kinase FERONIA"/>
    <property type="match status" value="1"/>
</dbReference>
<dbReference type="PANTHER" id="PTHR34590">
    <property type="entry name" value="OS03G0124300 PROTEIN-RELATED"/>
    <property type="match status" value="1"/>
</dbReference>
<dbReference type="InterPro" id="IPR045272">
    <property type="entry name" value="ANXUR1/2-like"/>
</dbReference>
<reference evidence="16" key="1">
    <citation type="submission" date="2023-10" db="EMBL/GenBank/DDBJ databases">
        <title>Chromosome-level genome of the transformable northern wattle, Acacia crassicarpa.</title>
        <authorList>
            <person name="Massaro I."/>
            <person name="Sinha N.R."/>
            <person name="Poethig S."/>
            <person name="Leichty A.R."/>
        </authorList>
    </citation>
    <scope>NUCLEOTIDE SEQUENCE</scope>
    <source>
        <strain evidence="16">Acra3RX</strain>
        <tissue evidence="16">Leaf</tissue>
    </source>
</reference>
<keyword evidence="4 14" id="KW-0812">Transmembrane</keyword>
<evidence type="ECO:0000256" key="13">
    <source>
        <dbReference type="SAM" id="MobiDB-lite"/>
    </source>
</evidence>
<dbReference type="Gene3D" id="3.30.200.20">
    <property type="entry name" value="Phosphorylase Kinase, domain 1"/>
    <property type="match status" value="1"/>
</dbReference>
<keyword evidence="6 12" id="KW-0547">Nucleotide-binding</keyword>
<dbReference type="GO" id="GO:0016020">
    <property type="term" value="C:membrane"/>
    <property type="evidence" value="ECO:0007669"/>
    <property type="project" value="UniProtKB-SubCell"/>
</dbReference>
<evidence type="ECO:0000256" key="1">
    <source>
        <dbReference type="ARBA" id="ARBA00004479"/>
    </source>
</evidence>
<sequence length="893" mass="99709">MVMSFRNIQEPTICFSLIIFLFYSQHLFTIPVTSYSHADKFSLNCGFSGNSQTTSDGRRWEPDDDSKLFSLGGNSQSSLLNSPPLDREEVPYTAARLSHSEFTYSFDVTEGQKFVRLFFYPAAYANFDRSNSLFSVKAGHHTLLKDFNASLTADNDDDPEEKVFREYCINVEPGHRLNITFTPSTNHPDAYAFVNGIEVVAMPTDLYYNKADEKSSGIQVDDHTALEMVYRINVGQGEIQANDDDMLREWHDVYGSGYKVMQTMQDLKARYGAKLTDPPLDFLKDAAPEDVYLSAKTSTDAMTWEFKVNSMFAYKIRLHFCELDNTVQKGDRVFRILIDDTLFEPEVDVLGLQEDILVPLYKDYAVPLKQGSLKRQNLSIKLQKLPKSKYDVLLNGIEIFKISDPGSDNLGGPNPDPISSSTKPSKVSKKKTKAPMMIAVKISDPGSDNLGGPNPDPISSSTKPSKVSNEKTKAPMMIAVACAALGVIVLSVIGFFIYRRMTRGAGNRTDEESLDACHKFSIEEIRAATNDFDELSIIGRGGFGVVFKGHINKGKTSITVAIKRLKPESSQGFDEFQTEIKILSKFRHDNLVDLIGYCNDEKEMILVYEFMARGTLSDNLKEPVNQSLPWKQRLEICIGAAKALLYLHTYTGEDKQSVIHRDVKSTNILLGEDWVAKVSDFGLSKIGPDGLSRSHVTTNVKGSVGYIDPEYYVTLQLTPRSDVYSFGVVLLEVLSGKPHIFRNMEKQMGSLVDWVKKCYEKGEIEEVVDPFLKGTITPQCLNKFLRIALACLHENGKLRPSMRDVVSGLETVLKMQGRMEGEIQRDDGKAKNVDKISVTQFTRDEESGVQFSTSSVSTTTDSKCSSKVTITSSEEEQALVPAVFSELAHPTAR</sequence>
<dbReference type="SUPFAM" id="SSF56112">
    <property type="entry name" value="Protein kinase-like (PK-like)"/>
    <property type="match status" value="1"/>
</dbReference>
<evidence type="ECO:0000256" key="11">
    <source>
        <dbReference type="ARBA" id="ARBA00023180"/>
    </source>
</evidence>
<dbReference type="InterPro" id="IPR011009">
    <property type="entry name" value="Kinase-like_dom_sf"/>
</dbReference>
<evidence type="ECO:0000313" key="16">
    <source>
        <dbReference type="EMBL" id="KAK4261853.1"/>
    </source>
</evidence>
<keyword evidence="5" id="KW-0732">Signal</keyword>
<dbReference type="InterPro" id="IPR017441">
    <property type="entry name" value="Protein_kinase_ATP_BS"/>
</dbReference>
<name>A0AAE1J4H7_9FABA</name>
<dbReference type="AlphaFoldDB" id="A0AAE1J4H7"/>
<feature type="transmembrane region" description="Helical" evidence="14">
    <location>
        <begin position="476"/>
        <end position="498"/>
    </location>
</feature>
<keyword evidence="3" id="KW-0808">Transferase</keyword>
<dbReference type="FunFam" id="1.10.510.10:FF:000876">
    <property type="entry name" value="Receptor-like protein kinase FERONIA"/>
    <property type="match status" value="1"/>
</dbReference>
<evidence type="ECO:0000256" key="3">
    <source>
        <dbReference type="ARBA" id="ARBA00022679"/>
    </source>
</evidence>
<dbReference type="Gene3D" id="2.60.120.430">
    <property type="entry name" value="Galactose-binding lectin"/>
    <property type="match status" value="2"/>
</dbReference>